<dbReference type="GO" id="GO:0008473">
    <property type="term" value="F:ornithine cyclodeaminase activity"/>
    <property type="evidence" value="ECO:0007669"/>
    <property type="project" value="UniProtKB-EC"/>
</dbReference>
<dbReference type="SUPFAM" id="SSF51735">
    <property type="entry name" value="NAD(P)-binding Rossmann-fold domains"/>
    <property type="match status" value="1"/>
</dbReference>
<dbReference type="EMBL" id="LK933016">
    <property type="protein sequence ID" value="CDT24793.1"/>
    <property type="molecule type" value="Genomic_DNA"/>
</dbReference>
<gene>
    <name evidence="4" type="ORF">BN1095_350006</name>
    <name evidence="2" type="ORF">BN1096_210031</name>
    <name evidence="3" type="ORF">BN1097_190031</name>
</gene>
<organism evidence="2">
    <name type="scientific">Clostridioides difficile</name>
    <name type="common">Peptoclostridium difficile</name>
    <dbReference type="NCBI Taxonomy" id="1496"/>
    <lineage>
        <taxon>Bacteria</taxon>
        <taxon>Bacillati</taxon>
        <taxon>Bacillota</taxon>
        <taxon>Clostridia</taxon>
        <taxon>Peptostreptococcales</taxon>
        <taxon>Peptostreptococcaceae</taxon>
        <taxon>Clostridioides</taxon>
    </lineage>
</organism>
<dbReference type="InterPro" id="IPR023401">
    <property type="entry name" value="ODC_N"/>
</dbReference>
<proteinExistence type="inferred from homology"/>
<dbReference type="NCBIfam" id="NF006379">
    <property type="entry name" value="PRK08618.1"/>
    <property type="match status" value="1"/>
</dbReference>
<dbReference type="EC" id="4.3.1.12" evidence="2"/>
<dbReference type="PANTHER" id="PTHR13812">
    <property type="entry name" value="KETIMINE REDUCTASE MU-CRYSTALLIN"/>
    <property type="match status" value="1"/>
</dbReference>
<keyword evidence="2" id="KW-0456">Lyase</keyword>
<accession>A0A069A5L9</accession>
<dbReference type="PIRSF" id="PIRSF001439">
    <property type="entry name" value="CryM"/>
    <property type="match status" value="1"/>
</dbReference>
<dbReference type="PANTHER" id="PTHR13812:SF19">
    <property type="entry name" value="KETIMINE REDUCTASE MU-CRYSTALLIN"/>
    <property type="match status" value="1"/>
</dbReference>
<reference evidence="2" key="1">
    <citation type="submission" date="2014-07" db="EMBL/GenBank/DDBJ databases">
        <authorList>
            <person name="Monot Marc"/>
        </authorList>
    </citation>
    <scope>NUCLEOTIDE SEQUENCE</scope>
    <source>
        <strain evidence="4">7032989</strain>
        <strain evidence="3">7032994</strain>
    </source>
</reference>
<dbReference type="InterPro" id="IPR036291">
    <property type="entry name" value="NAD(P)-bd_dom_sf"/>
</dbReference>
<dbReference type="EMBL" id="LK932471">
    <property type="protein sequence ID" value="CDS83700.1"/>
    <property type="molecule type" value="Genomic_DNA"/>
</dbReference>
<name>A0A069A5L9_CLODI</name>
<dbReference type="Gene3D" id="3.30.1780.10">
    <property type="entry name" value="ornithine cyclodeaminase, domain 1"/>
    <property type="match status" value="1"/>
</dbReference>
<dbReference type="GO" id="GO:0005737">
    <property type="term" value="C:cytoplasm"/>
    <property type="evidence" value="ECO:0007669"/>
    <property type="project" value="TreeGrafter"/>
</dbReference>
<dbReference type="Pfam" id="PF02423">
    <property type="entry name" value="OCD_Mu_crystall"/>
    <property type="match status" value="1"/>
</dbReference>
<dbReference type="FunFam" id="3.40.50.720:FF:000311">
    <property type="entry name" value="Ornithine cyclodeaminase"/>
    <property type="match status" value="1"/>
</dbReference>
<dbReference type="GO" id="GO:0019752">
    <property type="term" value="P:carboxylic acid metabolic process"/>
    <property type="evidence" value="ECO:0007669"/>
    <property type="project" value="UniProtKB-ARBA"/>
</dbReference>
<dbReference type="AlphaFoldDB" id="A0A069A5L9"/>
<dbReference type="Gene3D" id="3.40.50.720">
    <property type="entry name" value="NAD(P)-binding Rossmann-like Domain"/>
    <property type="match status" value="1"/>
</dbReference>
<evidence type="ECO:0000313" key="4">
    <source>
        <dbReference type="EMBL" id="CDT24793.1"/>
    </source>
</evidence>
<comment type="similarity">
    <text evidence="1">Belongs to the ornithine cyclodeaminase/mu-crystallin family.</text>
</comment>
<sequence length="329" mass="35531">MLLLKKDDIKKVFTMRDAIEADKEAFRIYCEGKSVNPLRTNISVPSQDASMLFMPGYVEELGCGGIKIVSVFPKNAQKGKPVIPAAVLLLDGETGEVSAVLDGTYVTQIRTGAASGAAIDVLAKKDSKIGALIGLGGQGEPQLEAMIEARNLDEVRVFSRNKESREKFAEEMNLKLSKYNTKIVAVESSDEAIDNADVIVLATPSKQPVLNGNLVKKGALISAVGSYMPDMQELCPNCLTRASKIFFESTDAVLSESGDILIPLKEGKISKDDFSGDLGNVINGTIPGREDDDEIIVFKTVGIGVQDVVTAKRIYDKAKENGIGIDWKW</sequence>
<evidence type="ECO:0000313" key="3">
    <source>
        <dbReference type="EMBL" id="CDS83793.1"/>
    </source>
</evidence>
<evidence type="ECO:0000256" key="1">
    <source>
        <dbReference type="ARBA" id="ARBA00008903"/>
    </source>
</evidence>
<dbReference type="RefSeq" id="WP_021366184.1">
    <property type="nucleotide sequence ID" value="NZ_BBYB01000118.1"/>
</dbReference>
<protein>
    <submittedName>
        <fullName evidence="2">Putative ornithine cyclodeaminase</fullName>
        <ecNumber evidence="2">4.3.1.12</ecNumber>
    </submittedName>
</protein>
<dbReference type="GO" id="GO:0016491">
    <property type="term" value="F:oxidoreductase activity"/>
    <property type="evidence" value="ECO:0007669"/>
    <property type="project" value="UniProtKB-ARBA"/>
</dbReference>
<evidence type="ECO:0000313" key="2">
    <source>
        <dbReference type="EMBL" id="CDS83700.1"/>
    </source>
</evidence>
<dbReference type="EMBL" id="LK932353">
    <property type="protein sequence ID" value="CDS83793.1"/>
    <property type="molecule type" value="Genomic_DNA"/>
</dbReference>
<dbReference type="InterPro" id="IPR003462">
    <property type="entry name" value="ODC_Mu_crystall"/>
</dbReference>